<gene>
    <name evidence="2" type="ORF">AB1Y20_012559</name>
</gene>
<keyword evidence="3" id="KW-1185">Reference proteome</keyword>
<reference evidence="2 3" key="1">
    <citation type="journal article" date="2024" name="Science">
        <title>Giant polyketide synthase enzymes in the biosynthesis of giant marine polyether toxins.</title>
        <authorList>
            <person name="Fallon T.R."/>
            <person name="Shende V.V."/>
            <person name="Wierzbicki I.H."/>
            <person name="Pendleton A.L."/>
            <person name="Watervoot N.F."/>
            <person name="Auber R.P."/>
            <person name="Gonzalez D.J."/>
            <person name="Wisecaver J.H."/>
            <person name="Moore B.S."/>
        </authorList>
    </citation>
    <scope>NUCLEOTIDE SEQUENCE [LARGE SCALE GENOMIC DNA]</scope>
    <source>
        <strain evidence="2 3">12B1</strain>
    </source>
</reference>
<evidence type="ECO:0000256" key="1">
    <source>
        <dbReference type="SAM" id="MobiDB-lite"/>
    </source>
</evidence>
<dbReference type="Pfam" id="PF18143">
    <property type="entry name" value="HAD_SAK_2"/>
    <property type="match status" value="1"/>
</dbReference>
<dbReference type="EMBL" id="JBGBPQ010000024">
    <property type="protein sequence ID" value="KAL1499876.1"/>
    <property type="molecule type" value="Genomic_DNA"/>
</dbReference>
<dbReference type="Proteomes" id="UP001515480">
    <property type="component" value="Unassembled WGS sequence"/>
</dbReference>
<feature type="compositionally biased region" description="Low complexity" evidence="1">
    <location>
        <begin position="155"/>
        <end position="177"/>
    </location>
</feature>
<comment type="caution">
    <text evidence="2">The sequence shown here is derived from an EMBL/GenBank/DDBJ whole genome shotgun (WGS) entry which is preliminary data.</text>
</comment>
<accession>A0AB34IL06</accession>
<feature type="region of interest" description="Disordered" evidence="1">
    <location>
        <begin position="143"/>
        <end position="285"/>
    </location>
</feature>
<organism evidence="2 3">
    <name type="scientific">Prymnesium parvum</name>
    <name type="common">Toxic golden alga</name>
    <dbReference type="NCBI Taxonomy" id="97485"/>
    <lineage>
        <taxon>Eukaryota</taxon>
        <taxon>Haptista</taxon>
        <taxon>Haptophyta</taxon>
        <taxon>Prymnesiophyceae</taxon>
        <taxon>Prymnesiales</taxon>
        <taxon>Prymnesiaceae</taxon>
        <taxon>Prymnesium</taxon>
    </lineage>
</organism>
<evidence type="ECO:0000313" key="2">
    <source>
        <dbReference type="EMBL" id="KAL1499876.1"/>
    </source>
</evidence>
<proteinExistence type="predicted"/>
<protein>
    <submittedName>
        <fullName evidence="2">Uncharacterized protein</fullName>
    </submittedName>
</protein>
<sequence length="285" mass="30360">MKLIFLDIDGVICCNLVGRLEEEKMLQLKRIVDATGAKIVLSTDWRRQMQLKRQVVMACKRHGMEVIGATPQRPMYTAVRPMEIVDWLNSFSGKDSVTAWVALDDRDLVNEMGGSSLVGHFVRTHPATGLSPRLADAAIQLLEGEAPPPSPSPQPLTSTTCTSSSSTSTSSTSTRPTRTPPRPSPPRRRTPGADGLAQGVDRLSLHPAAKFSVGSPIPAATQGSRIADRQPMPSPPRSLAASLSSGVIGAGTSPPRRQTKSRASSGFVVASTPSSPLNRGRGPVR</sequence>
<name>A0AB34IL06_PRYPA</name>
<dbReference type="AlphaFoldDB" id="A0AB34IL06"/>
<evidence type="ECO:0000313" key="3">
    <source>
        <dbReference type="Proteomes" id="UP001515480"/>
    </source>
</evidence>